<dbReference type="Proteomes" id="UP000317171">
    <property type="component" value="Chromosome"/>
</dbReference>
<dbReference type="AlphaFoldDB" id="A0A517RJT3"/>
<protein>
    <recommendedName>
        <fullName evidence="3">Ferredoxin</fullName>
    </recommendedName>
</protein>
<accession>A0A517RJT3</accession>
<dbReference type="RefSeq" id="WP_145219359.1">
    <property type="nucleotide sequence ID" value="NZ_CP036269.1"/>
</dbReference>
<proteinExistence type="predicted"/>
<gene>
    <name evidence="1" type="ORF">Pan241w_42510</name>
</gene>
<dbReference type="EMBL" id="CP036269">
    <property type="protein sequence ID" value="QDT44145.1"/>
    <property type="molecule type" value="Genomic_DNA"/>
</dbReference>
<dbReference type="OrthoDB" id="4537544at2"/>
<reference evidence="1 2" key="1">
    <citation type="submission" date="2019-02" db="EMBL/GenBank/DDBJ databases">
        <title>Deep-cultivation of Planctomycetes and their phenomic and genomic characterization uncovers novel biology.</title>
        <authorList>
            <person name="Wiegand S."/>
            <person name="Jogler M."/>
            <person name="Boedeker C."/>
            <person name="Pinto D."/>
            <person name="Vollmers J."/>
            <person name="Rivas-Marin E."/>
            <person name="Kohn T."/>
            <person name="Peeters S.H."/>
            <person name="Heuer A."/>
            <person name="Rast P."/>
            <person name="Oberbeckmann S."/>
            <person name="Bunk B."/>
            <person name="Jeske O."/>
            <person name="Meyerdierks A."/>
            <person name="Storesund J.E."/>
            <person name="Kallscheuer N."/>
            <person name="Luecker S."/>
            <person name="Lage O.M."/>
            <person name="Pohl T."/>
            <person name="Merkel B.J."/>
            <person name="Hornburger P."/>
            <person name="Mueller R.-W."/>
            <person name="Bruemmer F."/>
            <person name="Labrenz M."/>
            <person name="Spormann A.M."/>
            <person name="Op den Camp H."/>
            <person name="Overmann J."/>
            <person name="Amann R."/>
            <person name="Jetten M.S.M."/>
            <person name="Mascher T."/>
            <person name="Medema M.H."/>
            <person name="Devos D.P."/>
            <person name="Kaster A.-K."/>
            <person name="Ovreas L."/>
            <person name="Rohde M."/>
            <person name="Galperin M.Y."/>
            <person name="Jogler C."/>
        </authorList>
    </citation>
    <scope>NUCLEOTIDE SEQUENCE [LARGE SCALE GENOMIC DNA]</scope>
    <source>
        <strain evidence="1 2">Pan241w</strain>
    </source>
</reference>
<evidence type="ECO:0000313" key="1">
    <source>
        <dbReference type="EMBL" id="QDT44145.1"/>
    </source>
</evidence>
<evidence type="ECO:0000313" key="2">
    <source>
        <dbReference type="Proteomes" id="UP000317171"/>
    </source>
</evidence>
<evidence type="ECO:0008006" key="3">
    <source>
        <dbReference type="Google" id="ProtNLM"/>
    </source>
</evidence>
<dbReference type="KEGG" id="gaz:Pan241w_42510"/>
<organism evidence="1 2">
    <name type="scientific">Gimesia alba</name>
    <dbReference type="NCBI Taxonomy" id="2527973"/>
    <lineage>
        <taxon>Bacteria</taxon>
        <taxon>Pseudomonadati</taxon>
        <taxon>Planctomycetota</taxon>
        <taxon>Planctomycetia</taxon>
        <taxon>Planctomycetales</taxon>
        <taxon>Planctomycetaceae</taxon>
        <taxon>Gimesia</taxon>
    </lineage>
</organism>
<name>A0A517RJT3_9PLAN</name>
<sequence>MSQKPWYELSDYTIRRSGLKAKLEDFNAFDGIFSERNRFNIPGPFYCGQTDNCLTGRLEAPDNVMYDENGYEFLFRQPINHSELENVVSAANFDPFCGYAADGNQHWTLTLISDWWKSRDDLLAEVDALRTLNDNVDEWQAYLTGPAIEYLRQYAFFIEEGRLPEARDHLPRL</sequence>
<keyword evidence="2" id="KW-1185">Reference proteome</keyword>